<accession>A0A346NB99</accession>
<protein>
    <submittedName>
        <fullName evidence="6">CPBP family intramembrane metalloprotease</fullName>
    </submittedName>
</protein>
<dbReference type="Proteomes" id="UP000246115">
    <property type="component" value="Chromosome"/>
</dbReference>
<keyword evidence="9" id="KW-1185">Reference proteome</keyword>
<evidence type="ECO:0000256" key="1">
    <source>
        <dbReference type="ARBA" id="ARBA00009067"/>
    </source>
</evidence>
<dbReference type="Pfam" id="PF02517">
    <property type="entry name" value="Rce1-like"/>
    <property type="match status" value="1"/>
</dbReference>
<dbReference type="AlphaFoldDB" id="A0A372KMQ3"/>
<dbReference type="InterPro" id="IPR003675">
    <property type="entry name" value="Rce1/LyrA-like_dom"/>
</dbReference>
<dbReference type="GO" id="GO:0006508">
    <property type="term" value="P:proteolysis"/>
    <property type="evidence" value="ECO:0007669"/>
    <property type="project" value="UniProtKB-KW"/>
</dbReference>
<dbReference type="InterPro" id="IPR052710">
    <property type="entry name" value="CAAX_protease"/>
</dbReference>
<feature type="transmembrane region" description="Helical" evidence="2">
    <location>
        <begin position="156"/>
        <end position="176"/>
    </location>
</feature>
<proteinExistence type="inferred from homology"/>
<reference evidence="7" key="3">
    <citation type="submission" date="2018-08" db="EMBL/GenBank/DDBJ databases">
        <title>Streptococcus chenjunshii sp. nov., isolated from stools sample of the Tibetan antelope in the Qinghai-Tibet plateau, China.</title>
        <authorList>
            <person name="Tian Z."/>
        </authorList>
    </citation>
    <scope>NUCLEOTIDE SEQUENCE [LARGE SCALE GENOMIC DNA]</scope>
    <source>
        <strain evidence="7">Z15</strain>
    </source>
</reference>
<dbReference type="EMBL" id="CP031733">
    <property type="protein sequence ID" value="AXQ78294.1"/>
    <property type="molecule type" value="Genomic_DNA"/>
</dbReference>
<keyword evidence="6" id="KW-0482">Metalloprotease</keyword>
<dbReference type="GO" id="GO:0008237">
    <property type="term" value="F:metallopeptidase activity"/>
    <property type="evidence" value="ECO:0007669"/>
    <property type="project" value="UniProtKB-KW"/>
</dbReference>
<feature type="transmembrane region" description="Helical" evidence="2">
    <location>
        <begin position="79"/>
        <end position="99"/>
    </location>
</feature>
<evidence type="ECO:0000313" key="6">
    <source>
        <dbReference type="EMBL" id="RFU52858.1"/>
    </source>
</evidence>
<feature type="domain" description="CAAX prenyl protease 2/Lysostaphin resistance protein A-like" evidence="3">
    <location>
        <begin position="130"/>
        <end position="217"/>
    </location>
</feature>
<dbReference type="Proteomes" id="UP000262901">
    <property type="component" value="Unassembled WGS sequence"/>
</dbReference>
<dbReference type="PANTHER" id="PTHR36435:SF1">
    <property type="entry name" value="CAAX AMINO TERMINAL PROTEASE FAMILY PROTEIN"/>
    <property type="match status" value="1"/>
</dbReference>
<evidence type="ECO:0000313" key="4">
    <source>
        <dbReference type="EMBL" id="AXQ78294.1"/>
    </source>
</evidence>
<keyword evidence="2" id="KW-1133">Transmembrane helix</keyword>
<reference evidence="6 8" key="2">
    <citation type="submission" date="2018-08" db="EMBL/GenBank/DDBJ databases">
        <title>Draft genome of Streptococcus sp. nov. Z1.</title>
        <authorList>
            <person name="Tian Z."/>
        </authorList>
    </citation>
    <scope>NUCLEOTIDE SEQUENCE [LARGE SCALE GENOMIC DNA]</scope>
    <source>
        <strain evidence="6">Z1</strain>
        <strain evidence="8">Z1(2018)</strain>
    </source>
</reference>
<feature type="transmembrane region" description="Helical" evidence="2">
    <location>
        <begin position="208"/>
        <end position="226"/>
    </location>
</feature>
<dbReference type="EMBL" id="QVQY01000018">
    <property type="protein sequence ID" value="RFU50741.1"/>
    <property type="molecule type" value="Genomic_DNA"/>
</dbReference>
<evidence type="ECO:0000313" key="5">
    <source>
        <dbReference type="EMBL" id="RFU50741.1"/>
    </source>
</evidence>
<gene>
    <name evidence="4" type="ORF">DDV21_003980</name>
    <name evidence="5" type="ORF">DDV22_07240</name>
    <name evidence="6" type="ORF">DDV23_07405</name>
</gene>
<keyword evidence="2" id="KW-0812">Transmembrane</keyword>
<comment type="similarity">
    <text evidence="1">Belongs to the UPF0177 family.</text>
</comment>
<name>A0A372KMQ3_9STRE</name>
<dbReference type="Proteomes" id="UP000264056">
    <property type="component" value="Unassembled WGS sequence"/>
</dbReference>
<reference evidence="5 9" key="1">
    <citation type="submission" date="2018-08" db="EMBL/GenBank/DDBJ databases">
        <title>Draft genome of Streptococcus sp .nov. Z2.</title>
        <authorList>
            <person name="Tian Z."/>
        </authorList>
    </citation>
    <scope>NUCLEOTIDE SEQUENCE [LARGE SCALE GENOMIC DNA]</scope>
    <source>
        <strain evidence="5 9">Z2</strain>
    </source>
</reference>
<keyword evidence="2" id="KW-0472">Membrane</keyword>
<evidence type="ECO:0000259" key="3">
    <source>
        <dbReference type="Pfam" id="PF02517"/>
    </source>
</evidence>
<evidence type="ECO:0000256" key="2">
    <source>
        <dbReference type="SAM" id="Phobius"/>
    </source>
</evidence>
<evidence type="ECO:0000313" key="7">
    <source>
        <dbReference type="Proteomes" id="UP000246115"/>
    </source>
</evidence>
<evidence type="ECO:0000313" key="9">
    <source>
        <dbReference type="Proteomes" id="UP000264056"/>
    </source>
</evidence>
<dbReference type="EMBL" id="QVQZ01000017">
    <property type="protein sequence ID" value="RFU52858.1"/>
    <property type="molecule type" value="Genomic_DNA"/>
</dbReference>
<feature type="transmembrane region" description="Helical" evidence="2">
    <location>
        <begin position="126"/>
        <end position="144"/>
    </location>
</feature>
<accession>A0A372KMQ3</accession>
<reference evidence="4" key="4">
    <citation type="journal article" date="2019" name="Int. J. Syst. Evol. Microbiol.">
        <title>Streptococcus chenjunshii sp. nov. isolated from feces of Tibetan antelopes.</title>
        <authorList>
            <person name="Tian Z."/>
            <person name="Lu S."/>
            <person name="Jin D."/>
            <person name="Yang J."/>
            <person name="Pu J."/>
            <person name="Lai X.H."/>
            <person name="Bai X.N."/>
            <person name="Wu X.M."/>
            <person name="Li J."/>
            <person name="Wang S."/>
            <person name="Xu J."/>
        </authorList>
    </citation>
    <scope>NUCLEOTIDE SEQUENCE</scope>
    <source>
        <strain evidence="4">Z15</strain>
    </source>
</reference>
<keyword evidence="6" id="KW-0645">Protease</keyword>
<dbReference type="OrthoDB" id="8607342at2"/>
<keyword evidence="6" id="KW-0378">Hydrolase</keyword>
<dbReference type="GO" id="GO:0080120">
    <property type="term" value="P:CAAX-box protein maturation"/>
    <property type="evidence" value="ECO:0007669"/>
    <property type="project" value="UniProtKB-ARBA"/>
</dbReference>
<organism evidence="6 8">
    <name type="scientific">Streptococcus chenjunshii</name>
    <dbReference type="NCBI Taxonomy" id="2173853"/>
    <lineage>
        <taxon>Bacteria</taxon>
        <taxon>Bacillati</taxon>
        <taxon>Bacillota</taxon>
        <taxon>Bacilli</taxon>
        <taxon>Lactobacillales</taxon>
        <taxon>Streptococcaceae</taxon>
        <taxon>Streptococcus</taxon>
    </lineage>
</organism>
<feature type="transmembrane region" description="Helical" evidence="2">
    <location>
        <begin position="40"/>
        <end position="58"/>
    </location>
</feature>
<dbReference type="GO" id="GO:0004175">
    <property type="term" value="F:endopeptidase activity"/>
    <property type="evidence" value="ECO:0007669"/>
    <property type="project" value="UniProtKB-ARBA"/>
</dbReference>
<dbReference type="RefSeq" id="WP_116878469.1">
    <property type="nucleotide sequence ID" value="NZ_CP031733.1"/>
</dbReference>
<dbReference type="KEGG" id="schj:DDV21_003980"/>
<dbReference type="PANTHER" id="PTHR36435">
    <property type="entry name" value="SLR1288 PROTEIN"/>
    <property type="match status" value="1"/>
</dbReference>
<evidence type="ECO:0000313" key="8">
    <source>
        <dbReference type="Proteomes" id="UP000262901"/>
    </source>
</evidence>
<sequence length="228" mass="25821">MKIFLNSLKVLGLIFLSLICNMAPIFLLSRQDSFSQPVQWLLGLLYIVFIACVLYALWTFHKKHESDAIKQQTIRGADLGIALLFWLGMRIIAVVGTVANQLYSGQETTANDAALQSLTSFFADGFFLYTFLYVFLIGIIAPIIEELAYRAFPEHLLFKGRSRLLAGFVTTIVFALPHSTNIIEFFTYAGIGALLYLAYQRRGNIRDSILVHILNNLPSAIFLFFMRF</sequence>